<dbReference type="STRING" id="7370.A0A1I8MBF8"/>
<evidence type="ECO:0000313" key="3">
    <source>
        <dbReference type="EnsemblMetazoa" id="MDOA003177-PA"/>
    </source>
</evidence>
<feature type="compositionally biased region" description="Low complexity" evidence="1">
    <location>
        <begin position="158"/>
        <end position="178"/>
    </location>
</feature>
<feature type="region of interest" description="Disordered" evidence="1">
    <location>
        <begin position="145"/>
        <end position="178"/>
    </location>
</feature>
<feature type="domain" description="MADF" evidence="2">
    <location>
        <begin position="54"/>
        <end position="143"/>
    </location>
</feature>
<dbReference type="SMART" id="SM00595">
    <property type="entry name" value="MADF"/>
    <property type="match status" value="1"/>
</dbReference>
<gene>
    <name evidence="3" type="primary">101899934</name>
    <name evidence="5" type="synonym">LOC101899934</name>
</gene>
<keyword evidence="4" id="KW-1185">Reference proteome</keyword>
<dbReference type="KEGG" id="mde:101899934"/>
<dbReference type="OrthoDB" id="10051975at2759"/>
<feature type="compositionally biased region" description="Polar residues" evidence="1">
    <location>
        <begin position="600"/>
        <end position="610"/>
    </location>
</feature>
<feature type="compositionally biased region" description="Low complexity" evidence="1">
    <location>
        <begin position="308"/>
        <end position="340"/>
    </location>
</feature>
<feature type="compositionally biased region" description="Low complexity" evidence="1">
    <location>
        <begin position="579"/>
        <end position="599"/>
    </location>
</feature>
<feature type="region of interest" description="Disordered" evidence="1">
    <location>
        <begin position="1"/>
        <end position="43"/>
    </location>
</feature>
<dbReference type="RefSeq" id="XP_005188379.1">
    <property type="nucleotide sequence ID" value="XM_005188322.3"/>
</dbReference>
<dbReference type="VEuPathDB" id="VectorBase:MDOMA2_003554"/>
<accession>A0A1I8MBF8</accession>
<proteinExistence type="predicted"/>
<feature type="compositionally biased region" description="Low complexity" evidence="1">
    <location>
        <begin position="1"/>
        <end position="40"/>
    </location>
</feature>
<name>A0A1I8MBF8_MUSDO</name>
<feature type="region of interest" description="Disordered" evidence="1">
    <location>
        <begin position="511"/>
        <end position="559"/>
    </location>
</feature>
<dbReference type="InterPro" id="IPR006578">
    <property type="entry name" value="MADF-dom"/>
</dbReference>
<feature type="compositionally biased region" description="Low complexity" evidence="1">
    <location>
        <begin position="360"/>
        <end position="376"/>
    </location>
</feature>
<organism evidence="3">
    <name type="scientific">Musca domestica</name>
    <name type="common">House fly</name>
    <dbReference type="NCBI Taxonomy" id="7370"/>
    <lineage>
        <taxon>Eukaryota</taxon>
        <taxon>Metazoa</taxon>
        <taxon>Ecdysozoa</taxon>
        <taxon>Arthropoda</taxon>
        <taxon>Hexapoda</taxon>
        <taxon>Insecta</taxon>
        <taxon>Pterygota</taxon>
        <taxon>Neoptera</taxon>
        <taxon>Endopterygota</taxon>
        <taxon>Diptera</taxon>
        <taxon>Brachycera</taxon>
        <taxon>Muscomorpha</taxon>
        <taxon>Muscoidea</taxon>
        <taxon>Muscidae</taxon>
        <taxon>Musca</taxon>
    </lineage>
</organism>
<dbReference type="Proteomes" id="UP001652621">
    <property type="component" value="Unplaced"/>
</dbReference>
<dbReference type="Pfam" id="PF10545">
    <property type="entry name" value="MADF_DNA_bdg"/>
    <property type="match status" value="1"/>
</dbReference>
<dbReference type="PROSITE" id="PS51029">
    <property type="entry name" value="MADF"/>
    <property type="match status" value="1"/>
</dbReference>
<sequence>MYNKGNSNSSSSATTTATSTTNANAATSSSAGNNNSSSAGPNDRIEWSRATILGFIEDYRRQRVLWDPNTKGYHIKQTKYEALKALGQKYGAEIRSIRSKIKSLRSSFHREHGKVINGRRKGLNYQPMWFAYDAIRFILDGETGDSDEADGVPKNDNLDSTSESNLNNNNSLTNNNNNNSSINSLMGWSGHATDEEPLLEERKISSRDIEHFNNHFLALGLQARHPMAMLAAVEAAAAASVLSAAVQEKRQEQDYALLKQQQQQLLLQQQHKHKSDNDDDNSENGHRHDSSSSPSPLKIIELSTISSNNNNNDSVGNVNIMSSSTNTTANTSSSNTASATLNPISKPFASPKPSSLLAGAPTATTTTTKSTSATAITPPPQTLQPPAQSQQQQLPHHQPSSTSTSSVTTTAATTCSPENYNVLHGSRSLDENSAIAIGNNAAATAISSLPITAVTRTSDFDGSEYCNISAEDVKTEIFESDSTELAMLESARTSTPVPLNYHKHATDLTVQRNGNSLGGVGGSTGSSRKRKAQMHSNANHTMDADAPSPSKLLQQHSNAIHSRQCDYLNSSINGGAGFSANNSNNNNHHAASNSSGTSNPLTSGSKPSSTPIDEYGVFGEYVAITIRKLKTSKAKIVVKHLINNLLYEAELGKYDQGIPASKEPPELYKM</sequence>
<evidence type="ECO:0000313" key="4">
    <source>
        <dbReference type="Proteomes" id="UP001652621"/>
    </source>
</evidence>
<dbReference type="AlphaFoldDB" id="A0A1I8MBF8"/>
<dbReference type="EnsemblMetazoa" id="MDOA003177-RA">
    <property type="protein sequence ID" value="MDOA003177-PA"/>
    <property type="gene ID" value="MDOA003177"/>
</dbReference>
<dbReference type="VEuPathDB" id="VectorBase:MDOA003177"/>
<feature type="region of interest" description="Disordered" evidence="1">
    <location>
        <begin position="579"/>
        <end position="610"/>
    </location>
</feature>
<feature type="region of interest" description="Disordered" evidence="1">
    <location>
        <begin position="308"/>
        <end position="412"/>
    </location>
</feature>
<reference evidence="3" key="1">
    <citation type="submission" date="2020-05" db="UniProtKB">
        <authorList>
            <consortium name="EnsemblMetazoa"/>
        </authorList>
    </citation>
    <scope>IDENTIFICATION</scope>
    <source>
        <strain evidence="3">Aabys</strain>
    </source>
</reference>
<evidence type="ECO:0000259" key="2">
    <source>
        <dbReference type="PROSITE" id="PS51029"/>
    </source>
</evidence>
<evidence type="ECO:0000256" key="1">
    <source>
        <dbReference type="SAM" id="MobiDB-lite"/>
    </source>
</evidence>
<feature type="region of interest" description="Disordered" evidence="1">
    <location>
        <begin position="262"/>
        <end position="296"/>
    </location>
</feature>
<evidence type="ECO:0000313" key="5">
    <source>
        <dbReference type="RefSeq" id="XP_005188379.1"/>
    </source>
</evidence>
<feature type="compositionally biased region" description="Low complexity" evidence="1">
    <location>
        <begin position="384"/>
        <end position="412"/>
    </location>
</feature>
<dbReference type="eggNOG" id="ENOG502SDRG">
    <property type="taxonomic scope" value="Eukaryota"/>
</dbReference>
<dbReference type="PANTHER" id="PTHR21505">
    <property type="entry name" value="MADF DOMAIN-CONTAINING PROTEIN-RELATED"/>
    <property type="match status" value="1"/>
</dbReference>
<dbReference type="PANTHER" id="PTHR21505:SF8">
    <property type="entry name" value="DPT-YFP REPRESSOR BY OVEREXPRESSION, ISOFORM D-RELATED"/>
    <property type="match status" value="1"/>
</dbReference>
<reference evidence="5" key="2">
    <citation type="submission" date="2025-04" db="UniProtKB">
        <authorList>
            <consortium name="RefSeq"/>
        </authorList>
    </citation>
    <scope>IDENTIFICATION</scope>
    <source>
        <strain evidence="5">Aabys</strain>
    </source>
</reference>
<protein>
    <recommendedName>
        <fullName evidence="2">MADF domain-containing protein</fullName>
    </recommendedName>
</protein>